<dbReference type="Gene3D" id="3.40.50.720">
    <property type="entry name" value="NAD(P)-binding Rossmann-like Domain"/>
    <property type="match status" value="1"/>
</dbReference>
<gene>
    <name evidence="2" type="primary">moeZ2</name>
    <name evidence="2" type="ORF">COCCU_08950</name>
</gene>
<proteinExistence type="predicted"/>
<evidence type="ECO:0000313" key="3">
    <source>
        <dbReference type="Proteomes" id="UP000424462"/>
    </source>
</evidence>
<dbReference type="GO" id="GO:0004792">
    <property type="term" value="F:thiosulfate-cyanide sulfurtransferase activity"/>
    <property type="evidence" value="ECO:0007669"/>
    <property type="project" value="TreeGrafter"/>
</dbReference>
<dbReference type="GO" id="GO:0005737">
    <property type="term" value="C:cytoplasm"/>
    <property type="evidence" value="ECO:0007669"/>
    <property type="project" value="TreeGrafter"/>
</dbReference>
<accession>A0A6B8W2J5</accession>
<dbReference type="InterPro" id="IPR000594">
    <property type="entry name" value="ThiF_NAD_FAD-bd"/>
</dbReference>
<dbReference type="GO" id="GO:0008641">
    <property type="term" value="F:ubiquitin-like modifier activating enzyme activity"/>
    <property type="evidence" value="ECO:0007669"/>
    <property type="project" value="InterPro"/>
</dbReference>
<dbReference type="AlphaFoldDB" id="A0A6B8W2J5"/>
<dbReference type="SUPFAM" id="SSF52821">
    <property type="entry name" value="Rhodanese/Cell cycle control phosphatase"/>
    <property type="match status" value="1"/>
</dbReference>
<feature type="domain" description="THIF-type NAD/FAD binding fold" evidence="1">
    <location>
        <begin position="16"/>
        <end position="248"/>
    </location>
</feature>
<dbReference type="SUPFAM" id="SSF69572">
    <property type="entry name" value="Activating enzymes of the ubiquitin-like proteins"/>
    <property type="match status" value="1"/>
</dbReference>
<reference evidence="2 3" key="1">
    <citation type="submission" date="2019-11" db="EMBL/GenBank/DDBJ databases">
        <title>Complete genome sequence of Corynebacterium kalinowskii 1959, a novel Corynebacterium species isolated from soil of a small paddock in Vilsendorf, Germany.</title>
        <authorList>
            <person name="Schaffert L."/>
            <person name="Ruwe M."/>
            <person name="Milse J."/>
            <person name="Hanuschka K."/>
            <person name="Ortseifen V."/>
            <person name="Droste J."/>
            <person name="Brandt D."/>
            <person name="Schlueter L."/>
            <person name="Kutter Y."/>
            <person name="Vinke S."/>
            <person name="Viehoefer P."/>
            <person name="Jacob L."/>
            <person name="Luebke N.-C."/>
            <person name="Schulte-Berndt E."/>
            <person name="Hain C."/>
            <person name="Linder M."/>
            <person name="Schmidt P."/>
            <person name="Wollenschlaeger L."/>
            <person name="Luttermann T."/>
            <person name="Thieme E."/>
            <person name="Hassa J."/>
            <person name="Haak M."/>
            <person name="Wittchen M."/>
            <person name="Mentz A."/>
            <person name="Persicke M."/>
            <person name="Busche T."/>
            <person name="Ruckert C."/>
        </authorList>
    </citation>
    <scope>NUCLEOTIDE SEQUENCE [LARGE SCALE GENOMIC DNA]</scope>
    <source>
        <strain evidence="2 3">2039</strain>
    </source>
</reference>
<dbReference type="CDD" id="cd00757">
    <property type="entry name" value="ThiF_MoeB_HesA_family"/>
    <property type="match status" value="1"/>
</dbReference>
<dbReference type="InterPro" id="IPR036873">
    <property type="entry name" value="Rhodanese-like_dom_sf"/>
</dbReference>
<protein>
    <submittedName>
        <fullName evidence="2">Putative adenylyltransferase/sulfurtransferase MoeZ</fullName>
    </submittedName>
</protein>
<dbReference type="PANTHER" id="PTHR10953:SF102">
    <property type="entry name" value="ADENYLYLTRANSFERASE AND SULFURTRANSFERASE MOCS3"/>
    <property type="match status" value="1"/>
</dbReference>
<sequence length="383" mass="40165">MMKQSTLSQTELRRIARQLALPGFGLAEQEKLAGAHVLVIGAGGLGCPAMQSLAAVGIGHISVIDDDVVDLSNIHRQILFGAQDEGRPKVEVTEERLRQLQPDITVTPLQFRMTTANAVELFEGVDLVIDGSDTFATKYLSADAAEITGTPLVWGTVLRYRGDVALWWSGPGAPGEGVGLRDLFPEQPDADSVPDCATAGVLGVTTSVVAGLMTTEVVKHLAGIGESLPGEMLSYDALGASLRSFRVGADPGRQRVTELRDDYGAAVCQLPALTPELPAAVELLSSGQAVGLDVREDHEKLVADLPGKLPGLHLPTSVASAATVRGVLEDAAQLSDTVVVYCAAGRRSDDFLATWSGVAEEFGLSLRSLPGGVNGMPKAVLRG</sequence>
<evidence type="ECO:0000313" key="2">
    <source>
        <dbReference type="EMBL" id="QGU07714.1"/>
    </source>
</evidence>
<keyword evidence="2" id="KW-0548">Nucleotidyltransferase</keyword>
<keyword evidence="2" id="KW-0808">Transferase</keyword>
<evidence type="ECO:0000259" key="1">
    <source>
        <dbReference type="Pfam" id="PF00899"/>
    </source>
</evidence>
<name>A0A6B8W2J5_9CORY</name>
<keyword evidence="3" id="KW-1185">Reference proteome</keyword>
<dbReference type="Pfam" id="PF00899">
    <property type="entry name" value="ThiF"/>
    <property type="match status" value="1"/>
</dbReference>
<dbReference type="PANTHER" id="PTHR10953">
    <property type="entry name" value="UBIQUITIN-ACTIVATING ENZYME E1"/>
    <property type="match status" value="1"/>
</dbReference>
<dbReference type="EMBL" id="CP046455">
    <property type="protein sequence ID" value="QGU07714.1"/>
    <property type="molecule type" value="Genomic_DNA"/>
</dbReference>
<dbReference type="NCBIfam" id="NF004111">
    <property type="entry name" value="PRK05600.1"/>
    <property type="match status" value="1"/>
</dbReference>
<organism evidence="2 3">
    <name type="scientific">Corynebacterium occultum</name>
    <dbReference type="NCBI Taxonomy" id="2675219"/>
    <lineage>
        <taxon>Bacteria</taxon>
        <taxon>Bacillati</taxon>
        <taxon>Actinomycetota</taxon>
        <taxon>Actinomycetes</taxon>
        <taxon>Mycobacteriales</taxon>
        <taxon>Corynebacteriaceae</taxon>
        <taxon>Corynebacterium</taxon>
    </lineage>
</organism>
<dbReference type="GO" id="GO:0016779">
    <property type="term" value="F:nucleotidyltransferase activity"/>
    <property type="evidence" value="ECO:0007669"/>
    <property type="project" value="UniProtKB-KW"/>
</dbReference>
<dbReference type="InterPro" id="IPR035985">
    <property type="entry name" value="Ubiquitin-activating_enz"/>
</dbReference>
<dbReference type="KEGG" id="cok:COCCU_08950"/>
<dbReference type="Proteomes" id="UP000424462">
    <property type="component" value="Chromosome"/>
</dbReference>
<dbReference type="InterPro" id="IPR045886">
    <property type="entry name" value="ThiF/MoeB/HesA"/>
</dbReference>